<dbReference type="AlphaFoldDB" id="A0AAW0NBP2"/>
<feature type="region of interest" description="Disordered" evidence="1">
    <location>
        <begin position="95"/>
        <end position="119"/>
    </location>
</feature>
<evidence type="ECO:0000313" key="3">
    <source>
        <dbReference type="Proteomes" id="UP001460270"/>
    </source>
</evidence>
<evidence type="ECO:0008006" key="4">
    <source>
        <dbReference type="Google" id="ProtNLM"/>
    </source>
</evidence>
<protein>
    <recommendedName>
        <fullName evidence="4">Protein kinase domain-containing protein</fullName>
    </recommendedName>
</protein>
<accession>A0AAW0NBP2</accession>
<reference evidence="3" key="1">
    <citation type="submission" date="2024-04" db="EMBL/GenBank/DDBJ databases">
        <title>Salinicola lusitanus LLJ914,a marine bacterium isolated from the Okinawa Trough.</title>
        <authorList>
            <person name="Li J."/>
        </authorList>
    </citation>
    <scope>NUCLEOTIDE SEQUENCE [LARGE SCALE GENOMIC DNA]</scope>
</reference>
<dbReference type="Gene3D" id="3.30.200.20">
    <property type="entry name" value="Phosphorylase Kinase, domain 1"/>
    <property type="match status" value="1"/>
</dbReference>
<gene>
    <name evidence="2" type="ORF">WMY93_022362</name>
</gene>
<name>A0AAW0NBP2_9GOBI</name>
<comment type="caution">
    <text evidence="2">The sequence shown here is derived from an EMBL/GenBank/DDBJ whole genome shotgun (WGS) entry which is preliminary data.</text>
</comment>
<evidence type="ECO:0000256" key="1">
    <source>
        <dbReference type="SAM" id="MobiDB-lite"/>
    </source>
</evidence>
<dbReference type="Proteomes" id="UP001460270">
    <property type="component" value="Unassembled WGS sequence"/>
</dbReference>
<evidence type="ECO:0000313" key="2">
    <source>
        <dbReference type="EMBL" id="KAK7893210.1"/>
    </source>
</evidence>
<dbReference type="EMBL" id="JBBPFD010000016">
    <property type="protein sequence ID" value="KAK7893210.1"/>
    <property type="molecule type" value="Genomic_DNA"/>
</dbReference>
<dbReference type="InterPro" id="IPR011009">
    <property type="entry name" value="Kinase-like_dom_sf"/>
</dbReference>
<proteinExistence type="predicted"/>
<sequence length="195" mass="21800">MRSDFKHVFTRDCGPASLFRELRAEWWRCGHDPRRKKTPVRDVPCTRLQSDSELTRLYMYESKLGKGNYGVVYRARHIETQTLWASRRSANTSQDIRAGNLLDNENRDSSEGGPPNIHPRLREVLNTSSGVIAHDQSDTERLLQPAQTLGGLASTPFPFTLGRAGSLVGTFCCTAASSRAHSLLALLVLVHQPQI</sequence>
<dbReference type="SUPFAM" id="SSF56112">
    <property type="entry name" value="Protein kinase-like (PK-like)"/>
    <property type="match status" value="1"/>
</dbReference>
<keyword evidence="3" id="KW-1185">Reference proteome</keyword>
<organism evidence="2 3">
    <name type="scientific">Mugilogobius chulae</name>
    <name type="common">yellowstripe goby</name>
    <dbReference type="NCBI Taxonomy" id="88201"/>
    <lineage>
        <taxon>Eukaryota</taxon>
        <taxon>Metazoa</taxon>
        <taxon>Chordata</taxon>
        <taxon>Craniata</taxon>
        <taxon>Vertebrata</taxon>
        <taxon>Euteleostomi</taxon>
        <taxon>Actinopterygii</taxon>
        <taxon>Neopterygii</taxon>
        <taxon>Teleostei</taxon>
        <taxon>Neoteleostei</taxon>
        <taxon>Acanthomorphata</taxon>
        <taxon>Gobiaria</taxon>
        <taxon>Gobiiformes</taxon>
        <taxon>Gobioidei</taxon>
        <taxon>Gobiidae</taxon>
        <taxon>Gobionellinae</taxon>
        <taxon>Mugilogobius</taxon>
    </lineage>
</organism>